<dbReference type="Gene3D" id="1.20.120.220">
    <property type="entry name" value="ATP synthase, F0 complex, subunit A"/>
    <property type="match status" value="1"/>
</dbReference>
<evidence type="ECO:0000256" key="1">
    <source>
        <dbReference type="ARBA" id="ARBA00004141"/>
    </source>
</evidence>
<name>F8RJA9_9BILA</name>
<reference evidence="13" key="1">
    <citation type="journal article" date="2010" name="Genome Biol. Evol.">
        <title>Ecdysozoan mitogenomics: evidence for a common origin of the legged invertebrates, the Panarthropoda.</title>
        <authorList>
            <person name="Rota-Stabelli O."/>
            <person name="Kayal E."/>
            <person name="Gleeson D."/>
            <person name="Daub J."/>
            <person name="Boore J.L."/>
            <person name="Telford M.J."/>
            <person name="Pisani D."/>
            <person name="Blaxter M."/>
            <person name="Lavrov D.V."/>
        </authorList>
    </citation>
    <scope>NUCLEOTIDE SEQUENCE</scope>
</reference>
<feature type="transmembrane region" description="Helical" evidence="12">
    <location>
        <begin position="20"/>
        <end position="38"/>
    </location>
</feature>
<evidence type="ECO:0000256" key="3">
    <source>
        <dbReference type="ARBA" id="ARBA00022448"/>
    </source>
</evidence>
<dbReference type="SUPFAM" id="SSF81336">
    <property type="entry name" value="F1F0 ATP synthase subunit A"/>
    <property type="match status" value="1"/>
</dbReference>
<evidence type="ECO:0000256" key="7">
    <source>
        <dbReference type="ARBA" id="ARBA00022989"/>
    </source>
</evidence>
<dbReference type="PROSITE" id="PS00449">
    <property type="entry name" value="ATPASE_A"/>
    <property type="match status" value="1"/>
</dbReference>
<keyword evidence="4" id="KW-0138">CF(0)</keyword>
<keyword evidence="13" id="KW-0496">Mitochondrion</keyword>
<evidence type="ECO:0000256" key="5">
    <source>
        <dbReference type="ARBA" id="ARBA00022692"/>
    </source>
</evidence>
<dbReference type="PANTHER" id="PTHR11410">
    <property type="entry name" value="ATP SYNTHASE SUBUNIT A"/>
    <property type="match status" value="1"/>
</dbReference>
<evidence type="ECO:0000256" key="8">
    <source>
        <dbReference type="ARBA" id="ARBA00023065"/>
    </source>
</evidence>
<dbReference type="CTD" id="4508"/>
<feature type="transmembrane region" description="Helical" evidence="12">
    <location>
        <begin position="69"/>
        <end position="93"/>
    </location>
</feature>
<feature type="transmembrane region" description="Helical" evidence="12">
    <location>
        <begin position="99"/>
        <end position="119"/>
    </location>
</feature>
<dbReference type="PRINTS" id="PR00123">
    <property type="entry name" value="ATPASEA"/>
</dbReference>
<comment type="similarity">
    <text evidence="2">Belongs to the ATPase A chain family.</text>
</comment>
<keyword evidence="7 12" id="KW-1133">Transmembrane helix</keyword>
<accession>F8RJA9</accession>
<geneLocation type="mitochondrion" evidence="13"/>
<keyword evidence="6" id="KW-0375">Hydrogen ion transport</keyword>
<proteinExistence type="inferred from homology"/>
<dbReference type="Pfam" id="PF00119">
    <property type="entry name" value="ATP-synt_A"/>
    <property type="match status" value="1"/>
</dbReference>
<evidence type="ECO:0000256" key="6">
    <source>
        <dbReference type="ARBA" id="ARBA00022781"/>
    </source>
</evidence>
<dbReference type="GeneID" id="14412081"/>
<dbReference type="InterPro" id="IPR023011">
    <property type="entry name" value="ATP_synth_F0_asu_AS"/>
</dbReference>
<dbReference type="InterPro" id="IPR000568">
    <property type="entry name" value="ATP_synth_F0_asu"/>
</dbReference>
<dbReference type="EMBL" id="HM600783">
    <property type="protein sequence ID" value="ADK97591.1"/>
    <property type="molecule type" value="Genomic_DNA"/>
</dbReference>
<feature type="transmembrane region" description="Helical" evidence="12">
    <location>
        <begin position="179"/>
        <end position="197"/>
    </location>
</feature>
<reference evidence="14" key="2">
    <citation type="submission" date="2010-03" db="EMBL/GenBank/DDBJ databases">
        <title>The complete mitochondrial genome of the priapulid worm Halicryptus spinulosus.</title>
        <authorList>
            <person name="Janssen R."/>
            <person name="Shen H."/>
            <person name="Scholtz G."/>
            <person name="Budd G.E."/>
            <person name="Braband A."/>
        </authorList>
    </citation>
    <scope>NUCLEOTIDE SEQUENCE</scope>
</reference>
<keyword evidence="10" id="KW-0066">ATP synthesis</keyword>
<dbReference type="InterPro" id="IPR035908">
    <property type="entry name" value="F0_ATP_A_sf"/>
</dbReference>
<protein>
    <recommendedName>
        <fullName evidence="11">ATP synthase subunit a</fullName>
    </recommendedName>
</protein>
<comment type="subcellular location">
    <subcellularLocation>
        <location evidence="1">Membrane</location>
        <topology evidence="1">Multi-pass membrane protein</topology>
    </subcellularLocation>
    <subcellularLocation>
        <location evidence="11">Mitochondrion inner membrane</location>
        <topology evidence="11">Multi-pass membrane protein</topology>
    </subcellularLocation>
</comment>
<evidence type="ECO:0000256" key="10">
    <source>
        <dbReference type="ARBA" id="ARBA00023310"/>
    </source>
</evidence>
<dbReference type="GO" id="GO:0046933">
    <property type="term" value="F:proton-transporting ATP synthase activity, rotational mechanism"/>
    <property type="evidence" value="ECO:0007669"/>
    <property type="project" value="TreeGrafter"/>
</dbReference>
<gene>
    <name evidence="13" type="primary">atp6</name>
    <name evidence="14" type="synonym">ATPase 6</name>
</gene>
<feature type="transmembrane region" description="Helical" evidence="12">
    <location>
        <begin position="203"/>
        <end position="221"/>
    </location>
</feature>
<dbReference type="GO" id="GO:0045259">
    <property type="term" value="C:proton-transporting ATP synthase complex"/>
    <property type="evidence" value="ECO:0007669"/>
    <property type="project" value="UniProtKB-KW"/>
</dbReference>
<evidence type="ECO:0000256" key="4">
    <source>
        <dbReference type="ARBA" id="ARBA00022547"/>
    </source>
</evidence>
<keyword evidence="8" id="KW-0406">Ion transport</keyword>
<dbReference type="RefSeq" id="YP_007317444.1">
    <property type="nucleotide sequence ID" value="NC_020030.1"/>
</dbReference>
<evidence type="ECO:0000256" key="9">
    <source>
        <dbReference type="ARBA" id="ARBA00023136"/>
    </source>
</evidence>
<dbReference type="NCBIfam" id="TIGR01131">
    <property type="entry name" value="ATP_synt_6_or_A"/>
    <property type="match status" value="1"/>
</dbReference>
<evidence type="ECO:0000313" key="14">
    <source>
        <dbReference type="EMBL" id="CBK55557.1"/>
    </source>
</evidence>
<dbReference type="GO" id="GO:0005743">
    <property type="term" value="C:mitochondrial inner membrane"/>
    <property type="evidence" value="ECO:0007669"/>
    <property type="project" value="UniProtKB-SubCell"/>
</dbReference>
<evidence type="ECO:0000256" key="12">
    <source>
        <dbReference type="SAM" id="Phobius"/>
    </source>
</evidence>
<dbReference type="CDD" id="cd00310">
    <property type="entry name" value="ATP-synt_Fo_a_6"/>
    <property type="match status" value="1"/>
</dbReference>
<organism evidence="13">
    <name type="scientific">Halicryptus spinulosus</name>
    <dbReference type="NCBI Taxonomy" id="160677"/>
    <lineage>
        <taxon>Eukaryota</taxon>
        <taxon>Metazoa</taxon>
        <taxon>Ecdysozoa</taxon>
        <taxon>Scalidophora</taxon>
        <taxon>Priapulida</taxon>
        <taxon>Priapulimorpha</taxon>
        <taxon>Priapulimorphida</taxon>
        <taxon>Priapulidae</taxon>
        <taxon>Halicryptus</taxon>
    </lineage>
</organism>
<dbReference type="PANTHER" id="PTHR11410:SF0">
    <property type="entry name" value="ATP SYNTHASE SUBUNIT A"/>
    <property type="match status" value="1"/>
</dbReference>
<dbReference type="EMBL" id="FN689349">
    <property type="protein sequence ID" value="CBK55557.1"/>
    <property type="molecule type" value="Genomic_DNA"/>
</dbReference>
<evidence type="ECO:0000313" key="13">
    <source>
        <dbReference type="EMBL" id="ADK97591.1"/>
    </source>
</evidence>
<dbReference type="InterPro" id="IPR045083">
    <property type="entry name" value="ATP_synth_F0_asu_bact/mt"/>
</dbReference>
<keyword evidence="13" id="KW-0378">Hydrolase</keyword>
<keyword evidence="9 12" id="KW-0472">Membrane</keyword>
<sequence length="224" mass="24667">MMGGLFSIFDPSSGFGLSLNWLGLFLGLLFFPLSFWLVPSRWHAIWQFLSNSLLKEMGALTSESSPKGFVLLLLGLFWFILGSNFLGLFPYVFTSTAHILVTLSMAFPLWLSFMVFGWVTKPVDMLAHLVPEGTPGPLTVFMVFIETVSNLIRPITLSVRLAANMIAGHLLLTLLGEQGANLGGLLLILLLFAQVLLLLLESAVAVIQSYVFMVLATLYSAEVY</sequence>
<keyword evidence="3" id="KW-0813">Transport</keyword>
<dbReference type="AlphaFoldDB" id="F8RJA9"/>
<dbReference type="GO" id="GO:0016787">
    <property type="term" value="F:hydrolase activity"/>
    <property type="evidence" value="ECO:0007669"/>
    <property type="project" value="UniProtKB-KW"/>
</dbReference>
<keyword evidence="5 12" id="KW-0812">Transmembrane</keyword>
<evidence type="ECO:0000256" key="11">
    <source>
        <dbReference type="RuleBase" id="RU004450"/>
    </source>
</evidence>
<evidence type="ECO:0000256" key="2">
    <source>
        <dbReference type="ARBA" id="ARBA00006810"/>
    </source>
</evidence>